<keyword evidence="6" id="KW-0539">Nucleus</keyword>
<evidence type="ECO:0000256" key="5">
    <source>
        <dbReference type="ARBA" id="ARBA00023163"/>
    </source>
</evidence>
<dbReference type="Gene3D" id="4.10.240.10">
    <property type="entry name" value="Zn(2)-C6 fungal-type DNA-binding domain"/>
    <property type="match status" value="1"/>
</dbReference>
<dbReference type="SMART" id="SM00066">
    <property type="entry name" value="GAL4"/>
    <property type="match status" value="1"/>
</dbReference>
<dbReference type="InterPro" id="IPR021858">
    <property type="entry name" value="Fun_TF"/>
</dbReference>
<evidence type="ECO:0000256" key="7">
    <source>
        <dbReference type="SAM" id="MobiDB-lite"/>
    </source>
</evidence>
<dbReference type="SUPFAM" id="SSF57701">
    <property type="entry name" value="Zn2/Cys6 DNA-binding domain"/>
    <property type="match status" value="1"/>
</dbReference>
<dbReference type="VEuPathDB" id="FungiDB:ASPSYDRAFT_73756"/>
<dbReference type="Pfam" id="PF11951">
    <property type="entry name" value="Fungal_trans_2"/>
    <property type="match status" value="1"/>
</dbReference>
<feature type="region of interest" description="Disordered" evidence="7">
    <location>
        <begin position="1"/>
        <end position="20"/>
    </location>
</feature>
<keyword evidence="5" id="KW-0804">Transcription</keyword>
<keyword evidence="1" id="KW-0479">Metal-binding</keyword>
<dbReference type="OrthoDB" id="3172332at2759"/>
<dbReference type="InterPro" id="IPR052360">
    <property type="entry name" value="Transcr_Regulatory_Proteins"/>
</dbReference>
<proteinExistence type="predicted"/>
<dbReference type="InterPro" id="IPR036864">
    <property type="entry name" value="Zn2-C6_fun-type_DNA-bd_sf"/>
</dbReference>
<evidence type="ECO:0000313" key="9">
    <source>
        <dbReference type="EMBL" id="OJJ52515.1"/>
    </source>
</evidence>
<dbReference type="GO" id="GO:0000981">
    <property type="term" value="F:DNA-binding transcription factor activity, RNA polymerase II-specific"/>
    <property type="evidence" value="ECO:0007669"/>
    <property type="project" value="InterPro"/>
</dbReference>
<dbReference type="PANTHER" id="PTHR36206:SF13">
    <property type="entry name" value="TRANSCRIPTIONAL REGULATORY PROTEIN MOC3"/>
    <property type="match status" value="1"/>
</dbReference>
<keyword evidence="10" id="KW-1185">Reference proteome</keyword>
<dbReference type="PANTHER" id="PTHR36206">
    <property type="entry name" value="ASPERCRYPTIN BIOSYNTHESIS CLUSTER-SPECIFIC TRANSCRIPTION REGULATOR ATNN-RELATED"/>
    <property type="match status" value="1"/>
</dbReference>
<name>A0A1L9SZC4_9EURO</name>
<dbReference type="AlphaFoldDB" id="A0A1L9SZC4"/>
<evidence type="ECO:0000256" key="3">
    <source>
        <dbReference type="ARBA" id="ARBA00023015"/>
    </source>
</evidence>
<gene>
    <name evidence="9" type="ORF">ASPSYDRAFT_73756</name>
</gene>
<keyword evidence="3" id="KW-0805">Transcription regulation</keyword>
<evidence type="ECO:0000256" key="4">
    <source>
        <dbReference type="ARBA" id="ARBA00023125"/>
    </source>
</evidence>
<keyword evidence="2" id="KW-0862">Zinc</keyword>
<protein>
    <recommendedName>
        <fullName evidence="8">Zn(2)-C6 fungal-type domain-containing protein</fullName>
    </recommendedName>
</protein>
<evidence type="ECO:0000259" key="8">
    <source>
        <dbReference type="PROSITE" id="PS50048"/>
    </source>
</evidence>
<dbReference type="Pfam" id="PF00172">
    <property type="entry name" value="Zn_clus"/>
    <property type="match status" value="1"/>
</dbReference>
<accession>A0A1L9SZC4</accession>
<dbReference type="Proteomes" id="UP000184356">
    <property type="component" value="Unassembled WGS sequence"/>
</dbReference>
<reference evidence="10" key="1">
    <citation type="journal article" date="2017" name="Genome Biol.">
        <title>Comparative genomics reveals high biological diversity and specific adaptations in the industrially and medically important fungal genus Aspergillus.</title>
        <authorList>
            <person name="de Vries R.P."/>
            <person name="Riley R."/>
            <person name="Wiebenga A."/>
            <person name="Aguilar-Osorio G."/>
            <person name="Amillis S."/>
            <person name="Uchima C.A."/>
            <person name="Anderluh G."/>
            <person name="Asadollahi M."/>
            <person name="Askin M."/>
            <person name="Barry K."/>
            <person name="Battaglia E."/>
            <person name="Bayram O."/>
            <person name="Benocci T."/>
            <person name="Braus-Stromeyer S.A."/>
            <person name="Caldana C."/>
            <person name="Canovas D."/>
            <person name="Cerqueira G.C."/>
            <person name="Chen F."/>
            <person name="Chen W."/>
            <person name="Choi C."/>
            <person name="Clum A."/>
            <person name="Dos Santos R.A."/>
            <person name="Damasio A.R."/>
            <person name="Diallinas G."/>
            <person name="Emri T."/>
            <person name="Fekete E."/>
            <person name="Flipphi M."/>
            <person name="Freyberg S."/>
            <person name="Gallo A."/>
            <person name="Gournas C."/>
            <person name="Habgood R."/>
            <person name="Hainaut M."/>
            <person name="Harispe M.L."/>
            <person name="Henrissat B."/>
            <person name="Hilden K.S."/>
            <person name="Hope R."/>
            <person name="Hossain A."/>
            <person name="Karabika E."/>
            <person name="Karaffa L."/>
            <person name="Karanyi Z."/>
            <person name="Krasevec N."/>
            <person name="Kuo A."/>
            <person name="Kusch H."/>
            <person name="LaButti K."/>
            <person name="Lagendijk E.L."/>
            <person name="Lapidus A."/>
            <person name="Levasseur A."/>
            <person name="Lindquist E."/>
            <person name="Lipzen A."/>
            <person name="Logrieco A.F."/>
            <person name="MacCabe A."/>
            <person name="Maekelae M.R."/>
            <person name="Malavazi I."/>
            <person name="Melin P."/>
            <person name="Meyer V."/>
            <person name="Mielnichuk N."/>
            <person name="Miskei M."/>
            <person name="Molnar A.P."/>
            <person name="Mule G."/>
            <person name="Ngan C.Y."/>
            <person name="Orejas M."/>
            <person name="Orosz E."/>
            <person name="Ouedraogo J.P."/>
            <person name="Overkamp K.M."/>
            <person name="Park H.-S."/>
            <person name="Perrone G."/>
            <person name="Piumi F."/>
            <person name="Punt P.J."/>
            <person name="Ram A.F."/>
            <person name="Ramon A."/>
            <person name="Rauscher S."/>
            <person name="Record E."/>
            <person name="Riano-Pachon D.M."/>
            <person name="Robert V."/>
            <person name="Roehrig J."/>
            <person name="Ruller R."/>
            <person name="Salamov A."/>
            <person name="Salih N.S."/>
            <person name="Samson R.A."/>
            <person name="Sandor E."/>
            <person name="Sanguinetti M."/>
            <person name="Schuetze T."/>
            <person name="Sepcic K."/>
            <person name="Shelest E."/>
            <person name="Sherlock G."/>
            <person name="Sophianopoulou V."/>
            <person name="Squina F.M."/>
            <person name="Sun H."/>
            <person name="Susca A."/>
            <person name="Todd R.B."/>
            <person name="Tsang A."/>
            <person name="Unkles S.E."/>
            <person name="van de Wiele N."/>
            <person name="van Rossen-Uffink D."/>
            <person name="Oliveira J.V."/>
            <person name="Vesth T.C."/>
            <person name="Visser J."/>
            <person name="Yu J.-H."/>
            <person name="Zhou M."/>
            <person name="Andersen M.R."/>
            <person name="Archer D.B."/>
            <person name="Baker S.E."/>
            <person name="Benoit I."/>
            <person name="Brakhage A.A."/>
            <person name="Braus G.H."/>
            <person name="Fischer R."/>
            <person name="Frisvad J.C."/>
            <person name="Goldman G.H."/>
            <person name="Houbraken J."/>
            <person name="Oakley B."/>
            <person name="Pocsi I."/>
            <person name="Scazzocchio C."/>
            <person name="Seiboth B."/>
            <person name="vanKuyk P.A."/>
            <person name="Wortman J."/>
            <person name="Dyer P.S."/>
            <person name="Grigoriev I.V."/>
        </authorList>
    </citation>
    <scope>NUCLEOTIDE SEQUENCE [LARGE SCALE GENOMIC DNA]</scope>
    <source>
        <strain evidence="10">CBS 593.65</strain>
    </source>
</reference>
<feature type="domain" description="Zn(2)-C6 fungal-type" evidence="8">
    <location>
        <begin position="21"/>
        <end position="49"/>
    </location>
</feature>
<organism evidence="9 10">
    <name type="scientific">Aspergillus sydowii CBS 593.65</name>
    <dbReference type="NCBI Taxonomy" id="1036612"/>
    <lineage>
        <taxon>Eukaryota</taxon>
        <taxon>Fungi</taxon>
        <taxon>Dikarya</taxon>
        <taxon>Ascomycota</taxon>
        <taxon>Pezizomycotina</taxon>
        <taxon>Eurotiomycetes</taxon>
        <taxon>Eurotiomycetidae</taxon>
        <taxon>Eurotiales</taxon>
        <taxon>Aspergillaceae</taxon>
        <taxon>Aspergillus</taxon>
        <taxon>Aspergillus subgen. Nidulantes</taxon>
    </lineage>
</organism>
<dbReference type="PROSITE" id="PS00463">
    <property type="entry name" value="ZN2_CY6_FUNGAL_1"/>
    <property type="match status" value="1"/>
</dbReference>
<dbReference type="EMBL" id="KV878601">
    <property type="protein sequence ID" value="OJJ52515.1"/>
    <property type="molecule type" value="Genomic_DNA"/>
</dbReference>
<dbReference type="GO" id="GO:0003677">
    <property type="term" value="F:DNA binding"/>
    <property type="evidence" value="ECO:0007669"/>
    <property type="project" value="UniProtKB-KW"/>
</dbReference>
<dbReference type="GeneID" id="63766798"/>
<dbReference type="CDD" id="cd00067">
    <property type="entry name" value="GAL4"/>
    <property type="match status" value="1"/>
</dbReference>
<evidence type="ECO:0000256" key="1">
    <source>
        <dbReference type="ARBA" id="ARBA00022723"/>
    </source>
</evidence>
<dbReference type="PROSITE" id="PS50048">
    <property type="entry name" value="ZN2_CY6_FUNGAL_2"/>
    <property type="match status" value="1"/>
</dbReference>
<dbReference type="GO" id="GO:0008270">
    <property type="term" value="F:zinc ion binding"/>
    <property type="evidence" value="ECO:0007669"/>
    <property type="project" value="InterPro"/>
</dbReference>
<evidence type="ECO:0000313" key="10">
    <source>
        <dbReference type="Proteomes" id="UP000184356"/>
    </source>
</evidence>
<dbReference type="InterPro" id="IPR001138">
    <property type="entry name" value="Zn2Cys6_DnaBD"/>
</dbReference>
<evidence type="ECO:0000256" key="6">
    <source>
        <dbReference type="ARBA" id="ARBA00023242"/>
    </source>
</evidence>
<sequence length="520" mass="58092">MPRPMDREKKRRTSAPKNRTGCGTCKRRHKRCDETRPICDLCRKSGYVCDGYFDPSTGQKFGGNAQNARQICQLLRPIPLNHFDNEKEAQGFRFFEVATTLQLTAALKNLGWSPPLLQLSHHDRAIRHAIIANGIMSKRYQENELAATANPQIDKLYQEALGQYGKAVACFRSQIQDSQQSSSQSLENFPATCVLLVMFEFMQGNAEGLLLHLQSAIKLSSRASNGPQAQNFLKLLTLIDMVSSTWVNVYRSHSHTTLQLPKITASQMPLPLPSDLITLSYDLVNIKNNLMTLRHFAESAPGAAGIHILDSGNLFEANLDGIQYRLEAWYLAFIKISATDAKSSMHRCSLLRANYLLSILELDMIRKVQSAWDAYSVDSPKKPDPLKLNMRICSEIVDTIEAVARKGYTSTRYDVCAGEESLAPTGLVPLFSFRLSFIQPAFYIAQNAPDIGLRRRSIQILLQNPWREGAWDSFVMGSIANRWLDASIKGLADQCSAKLSTGLQGVENKNSTLPFTVKAL</sequence>
<dbReference type="RefSeq" id="XP_040696321.1">
    <property type="nucleotide sequence ID" value="XM_040850725.1"/>
</dbReference>
<evidence type="ECO:0000256" key="2">
    <source>
        <dbReference type="ARBA" id="ARBA00022833"/>
    </source>
</evidence>
<keyword evidence="4" id="KW-0238">DNA-binding</keyword>
<dbReference type="STRING" id="1036612.A0A1L9SZC4"/>